<evidence type="ECO:0000256" key="2">
    <source>
        <dbReference type="ARBA" id="ARBA00022729"/>
    </source>
</evidence>
<feature type="domain" description="Heparin-sulfate lyase N-terminal" evidence="6">
    <location>
        <begin position="71"/>
        <end position="268"/>
    </location>
</feature>
<evidence type="ECO:0000256" key="1">
    <source>
        <dbReference type="ARBA" id="ARBA00004418"/>
    </source>
</evidence>
<dbReference type="SUPFAM" id="SSF48230">
    <property type="entry name" value="Chondroitin AC/alginate lyase"/>
    <property type="match status" value="1"/>
</dbReference>
<gene>
    <name evidence="7" type="ORF">ACFO3L_09000</name>
</gene>
<dbReference type="InterPro" id="IPR008929">
    <property type="entry name" value="Chondroitin_lyas"/>
</dbReference>
<comment type="caution">
    <text evidence="7">The sequence shown here is derived from an EMBL/GenBank/DDBJ whole genome shotgun (WGS) entry which is preliminary data.</text>
</comment>
<accession>A0ABV9M4L2</accession>
<dbReference type="Gene3D" id="1.50.10.100">
    <property type="entry name" value="Chondroitin AC/alginate lyase"/>
    <property type="match status" value="1"/>
</dbReference>
<feature type="domain" description="Heparinase II/III-like C-terminal" evidence="5">
    <location>
        <begin position="330"/>
        <end position="533"/>
    </location>
</feature>
<dbReference type="Proteomes" id="UP001596026">
    <property type="component" value="Unassembled WGS sequence"/>
</dbReference>
<protein>
    <submittedName>
        <fullName evidence="7">Heparinase II/III family protein</fullName>
    </submittedName>
</protein>
<keyword evidence="3" id="KW-0574">Periplasm</keyword>
<evidence type="ECO:0000256" key="4">
    <source>
        <dbReference type="ARBA" id="ARBA00023239"/>
    </source>
</evidence>
<dbReference type="InterPro" id="IPR012480">
    <property type="entry name" value="Hepar_II_III_C"/>
</dbReference>
<proteinExistence type="predicted"/>
<dbReference type="EMBL" id="JBHSGT010000055">
    <property type="protein sequence ID" value="MFC4710736.1"/>
    <property type="molecule type" value="Genomic_DNA"/>
</dbReference>
<evidence type="ECO:0000313" key="7">
    <source>
        <dbReference type="EMBL" id="MFC4710736.1"/>
    </source>
</evidence>
<name>A0ABV9M4L2_9ENTE</name>
<reference evidence="8" key="1">
    <citation type="journal article" date="2019" name="Int. J. Syst. Evol. Microbiol.">
        <title>The Global Catalogue of Microorganisms (GCM) 10K type strain sequencing project: providing services to taxonomists for standard genome sequencing and annotation.</title>
        <authorList>
            <consortium name="The Broad Institute Genomics Platform"/>
            <consortium name="The Broad Institute Genome Sequencing Center for Infectious Disease"/>
            <person name="Wu L."/>
            <person name="Ma J."/>
        </authorList>
    </citation>
    <scope>NUCLEOTIDE SEQUENCE [LARGE SCALE GENOMIC DNA]</scope>
    <source>
        <strain evidence="8">CGMCC 1.19061</strain>
    </source>
</reference>
<organism evidence="7 8">
    <name type="scientific">Enterococcus eurekensis</name>
    <dbReference type="NCBI Taxonomy" id="1159753"/>
    <lineage>
        <taxon>Bacteria</taxon>
        <taxon>Bacillati</taxon>
        <taxon>Bacillota</taxon>
        <taxon>Bacilli</taxon>
        <taxon>Lactobacillales</taxon>
        <taxon>Enterococcaceae</taxon>
        <taxon>Enterococcus</taxon>
    </lineage>
</organism>
<keyword evidence="2" id="KW-0732">Signal</keyword>
<sequence length="636" mass="74838">MNFERVNQYHQKFFLDQTLEKEVEKNTLFFETIYKRGELLKQGQIIFDDPLDMEAVSTPYLLNLANLLESPNGDPEWFYMVSRNGYLVDLGILFAYTKEEIYFEVWKKLLFDFIKWQESSPHVWRSLDVGLRLNNWMKSFIYFSNLQDRLTNIEKIKIEEAITKQIIYLKENFPTKNYLSNWGVLAIVGILATAQLLPELVSTEVERWGWHTLKEALKIQFFDDGIHWEQSPMYHHEVVMCVWQLWLNSQYLNLPFEDEIEDILQKAIRASTYYCNQNFGLLPLHDSDAADFTYIYNLYSLSGFLDLEMNQNPGIFYIGKKFEVRDLKPLPTLFSTGESGFLAYKDSNIYLTLFNGRHGSGHGHASLGSLTLKYKGKELFKDPGRYTYMEEPLRINLKEEYYHSSLMIDETPLTQVSGSWTYDSMAEPLFHQAVENTEQVIFEIAWKGNIDGEIVIFKRKIIFLKEFTVFLVINTSEHNGRHSLTTRYQMGDELDFDLEGSNIRLKGSPFVLKGNEQAMIALNNKVWSPKYNESDYYKELTLKQNFENYLVSYECLYPEQEIAIEKIDCYQNKQLNASPDEFYFGLKLTRLKDQSINEYYHSSRDTFLGDKLYISKNGRLLYGKDKFYKEKIGEIE</sequence>
<dbReference type="PANTHER" id="PTHR39210:SF1">
    <property type="entry name" value="HEPARIN-SULFATE LYASE"/>
    <property type="match status" value="1"/>
</dbReference>
<dbReference type="InterPro" id="IPR031680">
    <property type="entry name" value="Hepar_II_III_N"/>
</dbReference>
<comment type="subcellular location">
    <subcellularLocation>
        <location evidence="1">Periplasm</location>
    </subcellularLocation>
</comment>
<dbReference type="Gene3D" id="2.70.98.70">
    <property type="match status" value="1"/>
</dbReference>
<evidence type="ECO:0000313" key="8">
    <source>
        <dbReference type="Proteomes" id="UP001596026"/>
    </source>
</evidence>
<evidence type="ECO:0000259" key="5">
    <source>
        <dbReference type="Pfam" id="PF07940"/>
    </source>
</evidence>
<dbReference type="PANTHER" id="PTHR39210">
    <property type="entry name" value="HEPARIN-SULFATE LYASE"/>
    <property type="match status" value="1"/>
</dbReference>
<evidence type="ECO:0000259" key="6">
    <source>
        <dbReference type="Pfam" id="PF16889"/>
    </source>
</evidence>
<dbReference type="Pfam" id="PF07940">
    <property type="entry name" value="Hepar_II_III_C"/>
    <property type="match status" value="1"/>
</dbReference>
<dbReference type="RefSeq" id="WP_379966254.1">
    <property type="nucleotide sequence ID" value="NZ_JBHSGT010000055.1"/>
</dbReference>
<keyword evidence="4" id="KW-0456">Lyase</keyword>
<dbReference type="Pfam" id="PF16889">
    <property type="entry name" value="Hepar_II_III_N"/>
    <property type="match status" value="1"/>
</dbReference>
<keyword evidence="8" id="KW-1185">Reference proteome</keyword>
<evidence type="ECO:0000256" key="3">
    <source>
        <dbReference type="ARBA" id="ARBA00022764"/>
    </source>
</evidence>